<evidence type="ECO:0000313" key="1">
    <source>
        <dbReference type="EMBL" id="TMS35235.1"/>
    </source>
</evidence>
<dbReference type="EMBL" id="CM016762">
    <property type="protein sequence ID" value="TMS35235.1"/>
    <property type="molecule type" value="Genomic_DNA"/>
</dbReference>
<accession>A0A4U8URS1</accession>
<sequence>MPQTIQNDVEQCRDYRMPPFTVQGLGHSRVAFTDDATTVNPFNSGMRRSRVARHVTRIFVGSHGVAFRSRCHFCDSIVFAAVRARAIDDCGICGRRSLRRLSLPFSLPFGDAPFMPDVFLGAVGHLHRAATKMEDILKVLTVVFTNLHQISRLQYAKFIFGVALNEWNALSSVYVLITKIEPTTFSAIRHFIHGTRVLRREFTAR</sequence>
<proteinExistence type="predicted"/>
<dbReference type="EMBL" id="AZBU02000001">
    <property type="protein sequence ID" value="TMS35235.1"/>
    <property type="molecule type" value="Genomic_DNA"/>
</dbReference>
<reference evidence="1 2" key="1">
    <citation type="journal article" date="2015" name="Genome Biol.">
        <title>Comparative genomics of Steinernema reveals deeply conserved gene regulatory networks.</title>
        <authorList>
            <person name="Dillman A.R."/>
            <person name="Macchietto M."/>
            <person name="Porter C.F."/>
            <person name="Rogers A."/>
            <person name="Williams B."/>
            <person name="Antoshechkin I."/>
            <person name="Lee M.M."/>
            <person name="Goodwin Z."/>
            <person name="Lu X."/>
            <person name="Lewis E.E."/>
            <person name="Goodrich-Blair H."/>
            <person name="Stock S.P."/>
            <person name="Adams B.J."/>
            <person name="Sternberg P.W."/>
            <person name="Mortazavi A."/>
        </authorList>
    </citation>
    <scope>NUCLEOTIDE SEQUENCE [LARGE SCALE GENOMIC DNA]</scope>
    <source>
        <strain evidence="1 2">ALL</strain>
    </source>
</reference>
<dbReference type="Proteomes" id="UP000298663">
    <property type="component" value="Chromosome X"/>
</dbReference>
<gene>
    <name evidence="1" type="ORF">L596_002682</name>
</gene>
<name>A0A4U8URS1_STECR</name>
<reference evidence="1 2" key="2">
    <citation type="journal article" date="2019" name="G3 (Bethesda)">
        <title>Hybrid Assembly of the Genome of the Entomopathogenic Nematode Steinernema carpocapsae Identifies the X-Chromosome.</title>
        <authorList>
            <person name="Serra L."/>
            <person name="Macchietto M."/>
            <person name="Macias-Munoz A."/>
            <person name="McGill C.J."/>
            <person name="Rodriguez I.M."/>
            <person name="Rodriguez B."/>
            <person name="Murad R."/>
            <person name="Mortazavi A."/>
        </authorList>
    </citation>
    <scope>NUCLEOTIDE SEQUENCE [LARGE SCALE GENOMIC DNA]</scope>
    <source>
        <strain evidence="1 2">ALL</strain>
    </source>
</reference>
<organism evidence="1 2">
    <name type="scientific">Steinernema carpocapsae</name>
    <name type="common">Entomopathogenic nematode</name>
    <dbReference type="NCBI Taxonomy" id="34508"/>
    <lineage>
        <taxon>Eukaryota</taxon>
        <taxon>Metazoa</taxon>
        <taxon>Ecdysozoa</taxon>
        <taxon>Nematoda</taxon>
        <taxon>Chromadorea</taxon>
        <taxon>Rhabditida</taxon>
        <taxon>Tylenchina</taxon>
        <taxon>Panagrolaimomorpha</taxon>
        <taxon>Strongyloidoidea</taxon>
        <taxon>Steinernematidae</taxon>
        <taxon>Steinernema</taxon>
    </lineage>
</organism>
<comment type="caution">
    <text evidence="1">The sequence shown here is derived from an EMBL/GenBank/DDBJ whole genome shotgun (WGS) entry which is preliminary data.</text>
</comment>
<protein>
    <submittedName>
        <fullName evidence="1">Uncharacterized protein</fullName>
    </submittedName>
</protein>
<dbReference type="AlphaFoldDB" id="A0A4U8URS1"/>
<evidence type="ECO:0000313" key="2">
    <source>
        <dbReference type="Proteomes" id="UP000298663"/>
    </source>
</evidence>
<keyword evidence="2" id="KW-1185">Reference proteome</keyword>